<name>A0A8X6UJ07_NEPPI</name>
<proteinExistence type="predicted"/>
<keyword evidence="3" id="KW-1185">Reference proteome</keyword>
<dbReference type="AlphaFoldDB" id="A0A8X6UJ07"/>
<reference evidence="2" key="1">
    <citation type="submission" date="2020-08" db="EMBL/GenBank/DDBJ databases">
        <title>Multicomponent nature underlies the extraordinary mechanical properties of spider dragline silk.</title>
        <authorList>
            <person name="Kono N."/>
            <person name="Nakamura H."/>
            <person name="Mori M."/>
            <person name="Yoshida Y."/>
            <person name="Ohtoshi R."/>
            <person name="Malay A.D."/>
            <person name="Moran D.A.P."/>
            <person name="Tomita M."/>
            <person name="Numata K."/>
            <person name="Arakawa K."/>
        </authorList>
    </citation>
    <scope>NUCLEOTIDE SEQUENCE</scope>
</reference>
<evidence type="ECO:0000313" key="3">
    <source>
        <dbReference type="Proteomes" id="UP000887013"/>
    </source>
</evidence>
<dbReference type="Proteomes" id="UP000887013">
    <property type="component" value="Unassembled WGS sequence"/>
</dbReference>
<sequence length="149" mass="16972">MGPSPLTLFTDGGRDSPLSIMAFRDIRSSQLVTIPTKEEGLHSVVGLRRDDQAMLRLIGQLATPGYTAGKNRTKKECQHENKQTQVSENKMKERKHNRIFNKDGQYRKIKKAMQSVIEKGIVGNATRQKMLSAQNAPIRNLFQWLFNIF</sequence>
<comment type="caution">
    <text evidence="2">The sequence shown here is derived from an EMBL/GenBank/DDBJ whole genome shotgun (WGS) entry which is preliminary data.</text>
</comment>
<evidence type="ECO:0000313" key="2">
    <source>
        <dbReference type="EMBL" id="GFU38594.1"/>
    </source>
</evidence>
<protein>
    <submittedName>
        <fullName evidence="2">Uncharacterized protein</fullName>
    </submittedName>
</protein>
<dbReference type="OrthoDB" id="10332778at2759"/>
<accession>A0A8X6UJ07</accession>
<gene>
    <name evidence="2" type="ORF">NPIL_252961</name>
</gene>
<dbReference type="EMBL" id="BMAW01084384">
    <property type="protein sequence ID" value="GFU38594.1"/>
    <property type="molecule type" value="Genomic_DNA"/>
</dbReference>
<feature type="region of interest" description="Disordered" evidence="1">
    <location>
        <begin position="66"/>
        <end position="90"/>
    </location>
</feature>
<organism evidence="2 3">
    <name type="scientific">Nephila pilipes</name>
    <name type="common">Giant wood spider</name>
    <name type="synonym">Nephila maculata</name>
    <dbReference type="NCBI Taxonomy" id="299642"/>
    <lineage>
        <taxon>Eukaryota</taxon>
        <taxon>Metazoa</taxon>
        <taxon>Ecdysozoa</taxon>
        <taxon>Arthropoda</taxon>
        <taxon>Chelicerata</taxon>
        <taxon>Arachnida</taxon>
        <taxon>Araneae</taxon>
        <taxon>Araneomorphae</taxon>
        <taxon>Entelegynae</taxon>
        <taxon>Araneoidea</taxon>
        <taxon>Nephilidae</taxon>
        <taxon>Nephila</taxon>
    </lineage>
</organism>
<evidence type="ECO:0000256" key="1">
    <source>
        <dbReference type="SAM" id="MobiDB-lite"/>
    </source>
</evidence>